<gene>
    <name evidence="1" type="ORF">SFRICE_016538</name>
</gene>
<dbReference type="EMBL" id="ODYU01004655">
    <property type="protein sequence ID" value="SOQ44767.1"/>
    <property type="molecule type" value="Genomic_DNA"/>
</dbReference>
<organism evidence="1">
    <name type="scientific">Spodoptera frugiperda</name>
    <name type="common">Fall armyworm</name>
    <dbReference type="NCBI Taxonomy" id="7108"/>
    <lineage>
        <taxon>Eukaryota</taxon>
        <taxon>Metazoa</taxon>
        <taxon>Ecdysozoa</taxon>
        <taxon>Arthropoda</taxon>
        <taxon>Hexapoda</taxon>
        <taxon>Insecta</taxon>
        <taxon>Pterygota</taxon>
        <taxon>Neoptera</taxon>
        <taxon>Endopterygota</taxon>
        <taxon>Lepidoptera</taxon>
        <taxon>Glossata</taxon>
        <taxon>Ditrysia</taxon>
        <taxon>Noctuoidea</taxon>
        <taxon>Noctuidae</taxon>
        <taxon>Amphipyrinae</taxon>
        <taxon>Spodoptera</taxon>
    </lineage>
</organism>
<name>A0A2H1VV98_SPOFR</name>
<protein>
    <submittedName>
        <fullName evidence="1">SFRICE_016538</fullName>
    </submittedName>
</protein>
<proteinExistence type="predicted"/>
<accession>A0A2H1VV98</accession>
<evidence type="ECO:0000313" key="1">
    <source>
        <dbReference type="EMBL" id="SOQ44767.1"/>
    </source>
</evidence>
<sequence>MRHALTRINRLNLFFVRVEIHPMISLNMGEARGSVRLLLTKNHPVPSPALSWSLGNPEENRLMASLALDETRGSFRVLLSKNHLAPSPAFSRPEPRPFYIHAKIQRTPVDWGDVHIYGAHRPLS</sequence>
<dbReference type="AlphaFoldDB" id="A0A2H1VV98"/>
<reference evidence="1" key="1">
    <citation type="submission" date="2016-07" db="EMBL/GenBank/DDBJ databases">
        <authorList>
            <person name="Bretaudeau A."/>
        </authorList>
    </citation>
    <scope>NUCLEOTIDE SEQUENCE</scope>
    <source>
        <strain evidence="1">Rice</strain>
        <tissue evidence="1">Whole body</tissue>
    </source>
</reference>